<keyword evidence="3" id="KW-1185">Reference proteome</keyword>
<dbReference type="InterPro" id="IPR004963">
    <property type="entry name" value="PAE/NOTUM"/>
</dbReference>
<dbReference type="PROSITE" id="PS51257">
    <property type="entry name" value="PROKAR_LIPOPROTEIN"/>
    <property type="match status" value="1"/>
</dbReference>
<name>A0A085WNH7_9BACT</name>
<reference evidence="2 3" key="1">
    <citation type="submission" date="2014-04" db="EMBL/GenBank/DDBJ databases">
        <title>Genome assembly of Hyalangium minutum DSM 14724.</title>
        <authorList>
            <person name="Sharma G."/>
            <person name="Subramanian S."/>
        </authorList>
    </citation>
    <scope>NUCLEOTIDE SEQUENCE [LARGE SCALE GENOMIC DNA]</scope>
    <source>
        <strain evidence="2 3">DSM 14724</strain>
    </source>
</reference>
<dbReference type="Pfam" id="PF03283">
    <property type="entry name" value="PAE"/>
    <property type="match status" value="1"/>
</dbReference>
<feature type="signal peptide" evidence="1">
    <location>
        <begin position="1"/>
        <end position="20"/>
    </location>
</feature>
<dbReference type="PANTHER" id="PTHR21562:SF83">
    <property type="entry name" value="PECTIN ACETYLESTERASE 4"/>
    <property type="match status" value="1"/>
</dbReference>
<accession>A0A085WNH7</accession>
<dbReference type="ESTHER" id="9delt-a0a085wf49">
    <property type="family name" value="Pectinacetylesterase-Notum"/>
</dbReference>
<dbReference type="Proteomes" id="UP000028725">
    <property type="component" value="Unassembled WGS sequence"/>
</dbReference>
<dbReference type="GO" id="GO:0016787">
    <property type="term" value="F:hydrolase activity"/>
    <property type="evidence" value="ECO:0007669"/>
    <property type="project" value="InterPro"/>
</dbReference>
<sequence>MRRVLAFSLLFLPLAATSIAGCGGSSTLPETPPVSGDPIDTPKNTWTWIDFPDSACDDGSPTGIAVSQSDSKNLLVFMNGGGACWNFLTCFQLNTASHGPFGKTQFEALSAQLGGTILDRNLPNNPFADWNLVFVPYCTGDVHAGDNVIDYKDSNGASRTYHHVGRANIAAYLQRLGATFSPEKLVVSGSSAGGFGAAFGYELFRSTFPNAQGYLVDDAGPVLKGDAIASSLREAWYQSWRLDKALEATCPECRSDLSQALKHTAQRFPQDRMALLSSTQDSVIRSYFMLSADSFQAALNTTLTDVFEPQPHFRAYISPGQFHTFLGTPDAHPAQGVKLTDWLGQMVREEAGWKSLKP</sequence>
<feature type="chain" id="PRO_5001800087" description="Pectinacetylesterase" evidence="1">
    <location>
        <begin position="21"/>
        <end position="358"/>
    </location>
</feature>
<dbReference type="EMBL" id="JMCB01000005">
    <property type="protein sequence ID" value="KFE69240.1"/>
    <property type="molecule type" value="Genomic_DNA"/>
</dbReference>
<evidence type="ECO:0000313" key="3">
    <source>
        <dbReference type="Proteomes" id="UP000028725"/>
    </source>
</evidence>
<dbReference type="OrthoDB" id="9802991at2"/>
<keyword evidence="1" id="KW-0732">Signal</keyword>
<proteinExistence type="predicted"/>
<gene>
    <name evidence="2" type="ORF">DB31_7142</name>
</gene>
<dbReference type="RefSeq" id="WP_052419982.1">
    <property type="nucleotide sequence ID" value="NZ_JMCB01000005.1"/>
</dbReference>
<comment type="caution">
    <text evidence="2">The sequence shown here is derived from an EMBL/GenBank/DDBJ whole genome shotgun (WGS) entry which is preliminary data.</text>
</comment>
<evidence type="ECO:0000256" key="1">
    <source>
        <dbReference type="SAM" id="SignalP"/>
    </source>
</evidence>
<dbReference type="AlphaFoldDB" id="A0A085WNH7"/>
<evidence type="ECO:0000313" key="2">
    <source>
        <dbReference type="EMBL" id="KFE69240.1"/>
    </source>
</evidence>
<dbReference type="PATRIC" id="fig|394096.3.peg.3185"/>
<evidence type="ECO:0008006" key="4">
    <source>
        <dbReference type="Google" id="ProtNLM"/>
    </source>
</evidence>
<protein>
    <recommendedName>
        <fullName evidence="4">Pectinacetylesterase</fullName>
    </recommendedName>
</protein>
<dbReference type="PANTHER" id="PTHR21562">
    <property type="entry name" value="NOTUM-RELATED"/>
    <property type="match status" value="1"/>
</dbReference>
<organism evidence="2 3">
    <name type="scientific">Hyalangium minutum</name>
    <dbReference type="NCBI Taxonomy" id="394096"/>
    <lineage>
        <taxon>Bacteria</taxon>
        <taxon>Pseudomonadati</taxon>
        <taxon>Myxococcota</taxon>
        <taxon>Myxococcia</taxon>
        <taxon>Myxococcales</taxon>
        <taxon>Cystobacterineae</taxon>
        <taxon>Archangiaceae</taxon>
        <taxon>Hyalangium</taxon>
    </lineage>
</organism>
<dbReference type="STRING" id="394096.DB31_7142"/>